<evidence type="ECO:0000313" key="3">
    <source>
        <dbReference type="Proteomes" id="UP000032336"/>
    </source>
</evidence>
<feature type="compositionally biased region" description="Gly residues" evidence="1">
    <location>
        <begin position="29"/>
        <end position="38"/>
    </location>
</feature>
<dbReference type="Proteomes" id="UP000032336">
    <property type="component" value="Unassembled WGS sequence"/>
</dbReference>
<dbReference type="EMBL" id="JXUW01000013">
    <property type="protein sequence ID" value="KJE76674.1"/>
    <property type="molecule type" value="Genomic_DNA"/>
</dbReference>
<sequence length="38" mass="4151">MVDILFVAQEFCLKPSGMTEWQPLPQDGATGGRAGRSR</sequence>
<evidence type="ECO:0000313" key="2">
    <source>
        <dbReference type="EMBL" id="KJE76674.1"/>
    </source>
</evidence>
<dbReference type="AlphaFoldDB" id="A0A0D8FUN9"/>
<proteinExistence type="predicted"/>
<comment type="caution">
    <text evidence="2">The sequence shown here is derived from an EMBL/GenBank/DDBJ whole genome shotgun (WGS) entry which is preliminary data.</text>
</comment>
<feature type="region of interest" description="Disordered" evidence="1">
    <location>
        <begin position="18"/>
        <end position="38"/>
    </location>
</feature>
<evidence type="ECO:0000256" key="1">
    <source>
        <dbReference type="SAM" id="MobiDB-lite"/>
    </source>
</evidence>
<name>A0A0D8FUN9_9ACTN</name>
<reference evidence="2 3" key="1">
    <citation type="submission" date="2015-01" db="EMBL/GenBank/DDBJ databases">
        <title>Draft genome of the acidophilic iron oxidizer Ferrimicrobium acidiphilum strain T23.</title>
        <authorList>
            <person name="Poehlein A."/>
            <person name="Eisen S."/>
            <person name="Schloemann M."/>
            <person name="Johnson B.D."/>
            <person name="Daniel R."/>
            <person name="Muehling M."/>
        </authorList>
    </citation>
    <scope>NUCLEOTIDE SEQUENCE [LARGE SCALE GENOMIC DNA]</scope>
    <source>
        <strain evidence="2 3">T23</strain>
    </source>
</reference>
<keyword evidence="3" id="KW-1185">Reference proteome</keyword>
<accession>A0A0D8FUN9</accession>
<protein>
    <submittedName>
        <fullName evidence="2">Uncharacterized protein</fullName>
    </submittedName>
</protein>
<gene>
    <name evidence="2" type="ORF">FEAC_16030</name>
</gene>
<organism evidence="2 3">
    <name type="scientific">Ferrimicrobium acidiphilum DSM 19497</name>
    <dbReference type="NCBI Taxonomy" id="1121877"/>
    <lineage>
        <taxon>Bacteria</taxon>
        <taxon>Bacillati</taxon>
        <taxon>Actinomycetota</taxon>
        <taxon>Acidimicrobiia</taxon>
        <taxon>Acidimicrobiales</taxon>
        <taxon>Acidimicrobiaceae</taxon>
        <taxon>Ferrimicrobium</taxon>
    </lineage>
</organism>